<dbReference type="EMBL" id="LN871598">
    <property type="protein sequence ID" value="SJK86257.1"/>
    <property type="molecule type" value="Genomic_DNA"/>
</dbReference>
<reference evidence="2 3" key="1">
    <citation type="journal article" date="2012" name="Nucleic Acids Res.">
        <title>Sequencing of the smallest Apicomplexan genome from the human pathogen Babesia microti.</title>
        <authorList>
            <person name="Cornillot E."/>
            <person name="Hadj-Kaddour K."/>
            <person name="Dassouli A."/>
            <person name="Noel B."/>
            <person name="Ranwez V."/>
            <person name="Vacherie B."/>
            <person name="Augagneur Y."/>
            <person name="Bres V."/>
            <person name="Duclos A."/>
            <person name="Randazzo S."/>
            <person name="Carcy B."/>
            <person name="Debierre-Grockiego F."/>
            <person name="Delbecq S."/>
            <person name="Moubri-Menage K."/>
            <person name="Shams-Eldin H."/>
            <person name="Usmani-Brown S."/>
            <person name="Bringaud F."/>
            <person name="Wincker P."/>
            <person name="Vivares C.P."/>
            <person name="Schwarz R.T."/>
            <person name="Schetters T.P."/>
            <person name="Krause P.J."/>
            <person name="Gorenflot A."/>
            <person name="Berry V."/>
            <person name="Barbe V."/>
            <person name="Ben Mamoun C."/>
        </authorList>
    </citation>
    <scope>NUCLEOTIDE SEQUENCE [LARGE SCALE GENOMIC DNA]</scope>
    <source>
        <strain evidence="2 3">RI</strain>
    </source>
</reference>
<keyword evidence="1" id="KW-0472">Membrane</keyword>
<reference evidence="2 3" key="3">
    <citation type="journal article" date="2016" name="Sci. Rep.">
        <title>Genome-wide diversity and gene expression profiling of Babesia microti isolates identify polymorphic genes that mediate host-pathogen interactions.</title>
        <authorList>
            <person name="Silva J.C."/>
            <person name="Cornillot E."/>
            <person name="McCracken C."/>
            <person name="Usmani-Brown S."/>
            <person name="Dwivedi A."/>
            <person name="Ifeonu O.O."/>
            <person name="Crabtree J."/>
            <person name="Gotia H.T."/>
            <person name="Virji A.Z."/>
            <person name="Reynes C."/>
            <person name="Colinge J."/>
            <person name="Kumar V."/>
            <person name="Lawres L."/>
            <person name="Pazzi J.E."/>
            <person name="Pablo J.V."/>
            <person name="Hung C."/>
            <person name="Brancato J."/>
            <person name="Kumari P."/>
            <person name="Orvis J."/>
            <person name="Tretina K."/>
            <person name="Chibucos M."/>
            <person name="Ott S."/>
            <person name="Sadzewicz L."/>
            <person name="Sengamalay N."/>
            <person name="Shetty A.C."/>
            <person name="Su Q."/>
            <person name="Tallon L."/>
            <person name="Fraser C.M."/>
            <person name="Frutos R."/>
            <person name="Molina D.M."/>
            <person name="Krause P.J."/>
            <person name="Ben Mamoun C."/>
        </authorList>
    </citation>
    <scope>NUCLEOTIDE SEQUENCE [LARGE SCALE GENOMIC DNA]</scope>
    <source>
        <strain evidence="2 3">RI</strain>
    </source>
</reference>
<organism evidence="2 3">
    <name type="scientific">Babesia microti (strain RI)</name>
    <dbReference type="NCBI Taxonomy" id="1133968"/>
    <lineage>
        <taxon>Eukaryota</taxon>
        <taxon>Sar</taxon>
        <taxon>Alveolata</taxon>
        <taxon>Apicomplexa</taxon>
        <taxon>Aconoidasida</taxon>
        <taxon>Piroplasmida</taxon>
        <taxon>Babesiidae</taxon>
        <taxon>Babesia</taxon>
    </lineage>
</organism>
<evidence type="ECO:0000313" key="2">
    <source>
        <dbReference type="EMBL" id="SJK86257.1"/>
    </source>
</evidence>
<keyword evidence="3" id="KW-1185">Reference proteome</keyword>
<dbReference type="RefSeq" id="XP_021338438.1">
    <property type="nucleotide sequence ID" value="XM_021481850.1"/>
</dbReference>
<dbReference type="AlphaFoldDB" id="A0A1R4AB68"/>
<name>A0A1R4AB68_BABMR</name>
<feature type="transmembrane region" description="Helical" evidence="1">
    <location>
        <begin position="76"/>
        <end position="95"/>
    </location>
</feature>
<feature type="transmembrane region" description="Helical" evidence="1">
    <location>
        <begin position="48"/>
        <end position="70"/>
    </location>
</feature>
<evidence type="ECO:0000256" key="1">
    <source>
        <dbReference type="SAM" id="Phobius"/>
    </source>
</evidence>
<keyword evidence="1" id="KW-0812">Transmembrane</keyword>
<dbReference type="Proteomes" id="UP000002899">
    <property type="component" value="Chromosome III"/>
</dbReference>
<dbReference type="VEuPathDB" id="PiroplasmaDB:BMR1_03g00577"/>
<dbReference type="KEGG" id="bmic:BMR1_03g00577"/>
<gene>
    <name evidence="2" type="ORF">BMR1_03g00577</name>
</gene>
<keyword evidence="1" id="KW-1133">Transmembrane helix</keyword>
<sequence>MSKIGQYRVLVLHDTYGAFPQPRLKILETVVSREGYRAPSFQIRSYRIATNISLLAVFSILTTICVLLFAKSDWEVAKITTIASAISFIVLSVIMKYSVELMILRKAIQVANNCAMDFKPNLILAQGYGAKVALKMNKPRIPLILMSPMVHERFVPTLCIMKTRYAEFPFVLILHGYKDAHNPIINSVRLSSYFDRNRVKLDVLECDNHFSSLTPDVLRSWLDEAYEKGKNAVEELADSGCDYVNKSLFTGSESA</sequence>
<evidence type="ECO:0000313" key="3">
    <source>
        <dbReference type="Proteomes" id="UP000002899"/>
    </source>
</evidence>
<reference evidence="2 3" key="2">
    <citation type="journal article" date="2013" name="PLoS ONE">
        <title>Whole genome mapping and re-organization of the nuclear and mitochondrial genomes of Babesia microti isolates.</title>
        <authorList>
            <person name="Cornillot E."/>
            <person name="Dassouli A."/>
            <person name="Garg A."/>
            <person name="Pachikara N."/>
            <person name="Randazzo S."/>
            <person name="Depoix D."/>
            <person name="Carcy B."/>
            <person name="Delbecq S."/>
            <person name="Frutos R."/>
            <person name="Silva J.C."/>
            <person name="Sutton R."/>
            <person name="Krause P.J."/>
            <person name="Mamoun C.B."/>
        </authorList>
    </citation>
    <scope>NUCLEOTIDE SEQUENCE [LARGE SCALE GENOMIC DNA]</scope>
    <source>
        <strain evidence="2 3">RI</strain>
    </source>
</reference>
<dbReference type="GeneID" id="33043679"/>
<proteinExistence type="predicted"/>
<protein>
    <submittedName>
        <fullName evidence="2">Uncharacterized protein</fullName>
    </submittedName>
</protein>
<dbReference type="OrthoDB" id="425723at2759"/>
<accession>A0A1R4AB68</accession>